<dbReference type="KEGG" id="haj:DU500_00385"/>
<accession>A0A345DYI6</accession>
<sequence>MVRCQGGNVRVREFPILGDEDAQTVEAFATGLDREAARVLAYLVGREESDRFSGEAASRLAVRVGVDLGRGRVSDVLGTLTDLGLVVETTVDSEAPGRPPKGWRADAGHDRTLARVRTLHADALLDQAATVASTLDDDFESSARPRPTGDTTAPPPADRDAGHVAVGLNWEPNGLHAPLFAGAYADHGVDVTLTGRRGSRAALSSVADGDVDVGLTGAATYLRACTNGDVVPLALYYQRAMVTLYTTRSAFGGPLRSVEDVRGRRVAMPAGSETGALGRLFLAQAGVVDDVTVVRADGEEREALLDGDADVATGVFTDPLELEATGHDVDSVLLADHFPVPGPAFVVRPETLRERPDALRGFLEGAMAGWTAARADPAAAVAALPDDAADAADERRKLDGAFERFAGGDAVEKNGWGWHSPETWERLRVALEQAAALGSP</sequence>
<evidence type="ECO:0000259" key="2">
    <source>
        <dbReference type="Pfam" id="PF09084"/>
    </source>
</evidence>
<feature type="domain" description="SsuA/THI5-like" evidence="2">
    <location>
        <begin position="183"/>
        <end position="380"/>
    </location>
</feature>
<proteinExistence type="predicted"/>
<keyword evidence="3" id="KW-0808">Transferase</keyword>
<dbReference type="Gene3D" id="3.40.190.10">
    <property type="entry name" value="Periplasmic binding protein-like II"/>
    <property type="match status" value="2"/>
</dbReference>
<dbReference type="InterPro" id="IPR015168">
    <property type="entry name" value="SsuA/THI5"/>
</dbReference>
<evidence type="ECO:0000313" key="3">
    <source>
        <dbReference type="EMBL" id="AXG05008.1"/>
    </source>
</evidence>
<dbReference type="SUPFAM" id="SSF53850">
    <property type="entry name" value="Periplasmic binding protein-like II"/>
    <property type="match status" value="1"/>
</dbReference>
<reference evidence="3 4" key="1">
    <citation type="submission" date="2018-07" db="EMBL/GenBank/DDBJ databases">
        <title>Genome sequences of Haloplanus sp. CBA1113.</title>
        <authorList>
            <person name="Kim Y.B."/>
            <person name="Roh S.W."/>
        </authorList>
    </citation>
    <scope>NUCLEOTIDE SEQUENCE [LARGE SCALE GENOMIC DNA]</scope>
    <source>
        <strain evidence="3 4">CBA1113</strain>
    </source>
</reference>
<keyword evidence="4" id="KW-1185">Reference proteome</keyword>
<gene>
    <name evidence="3" type="ORF">DU500_00385</name>
</gene>
<evidence type="ECO:0000313" key="4">
    <source>
        <dbReference type="Proteomes" id="UP000253273"/>
    </source>
</evidence>
<protein>
    <submittedName>
        <fullName evidence="3">Myristoyl transferase</fullName>
    </submittedName>
</protein>
<dbReference type="Pfam" id="PF09084">
    <property type="entry name" value="NMT1"/>
    <property type="match status" value="1"/>
</dbReference>
<name>A0A345DYI6_9EURY</name>
<dbReference type="GO" id="GO:0009228">
    <property type="term" value="P:thiamine biosynthetic process"/>
    <property type="evidence" value="ECO:0007669"/>
    <property type="project" value="InterPro"/>
</dbReference>
<dbReference type="AlphaFoldDB" id="A0A345DYI6"/>
<evidence type="ECO:0000256" key="1">
    <source>
        <dbReference type="SAM" id="MobiDB-lite"/>
    </source>
</evidence>
<organism evidence="3 4">
    <name type="scientific">Haloplanus rubicundus</name>
    <dbReference type="NCBI Taxonomy" id="1547898"/>
    <lineage>
        <taxon>Archaea</taxon>
        <taxon>Methanobacteriati</taxon>
        <taxon>Methanobacteriota</taxon>
        <taxon>Stenosarchaea group</taxon>
        <taxon>Halobacteria</taxon>
        <taxon>Halobacteriales</taxon>
        <taxon>Haloferacaceae</taxon>
        <taxon>Haloplanus</taxon>
    </lineage>
</organism>
<dbReference type="PANTHER" id="PTHR31528:SF15">
    <property type="entry name" value="RIBOFLAVIN-BINDING PROTEIN RIBY"/>
    <property type="match status" value="1"/>
</dbReference>
<dbReference type="InterPro" id="IPR027939">
    <property type="entry name" value="NMT1/THI5"/>
</dbReference>
<dbReference type="GO" id="GO:0016740">
    <property type="term" value="F:transferase activity"/>
    <property type="evidence" value="ECO:0007669"/>
    <property type="project" value="UniProtKB-KW"/>
</dbReference>
<dbReference type="Proteomes" id="UP000253273">
    <property type="component" value="Chromosome"/>
</dbReference>
<feature type="region of interest" description="Disordered" evidence="1">
    <location>
        <begin position="136"/>
        <end position="161"/>
    </location>
</feature>
<dbReference type="EMBL" id="CP031150">
    <property type="protein sequence ID" value="AXG05008.1"/>
    <property type="molecule type" value="Genomic_DNA"/>
</dbReference>
<dbReference type="PANTHER" id="PTHR31528">
    <property type="entry name" value="4-AMINO-5-HYDROXYMETHYL-2-METHYLPYRIMIDINE PHOSPHATE SYNTHASE THI11-RELATED"/>
    <property type="match status" value="1"/>
</dbReference>